<sequence length="82" mass="9923">MQLVGVPYPNKILEKYMDRDNWERKFPPYFPGKSISDKSTIHPFQLQVVAKFLQSQKQILQQDYERVVHLFNDEHNTYQQPR</sequence>
<name>A0ABR2NLB5_9ROSI</name>
<protein>
    <submittedName>
        <fullName evidence="1">Uncharacterized protein</fullName>
    </submittedName>
</protein>
<evidence type="ECO:0000313" key="2">
    <source>
        <dbReference type="Proteomes" id="UP001396334"/>
    </source>
</evidence>
<accession>A0ABR2NLB5</accession>
<dbReference type="EMBL" id="JBBPBN010000125">
    <property type="protein sequence ID" value="KAK8976963.1"/>
    <property type="molecule type" value="Genomic_DNA"/>
</dbReference>
<dbReference type="Proteomes" id="UP001396334">
    <property type="component" value="Unassembled WGS sequence"/>
</dbReference>
<proteinExistence type="predicted"/>
<gene>
    <name evidence="1" type="ORF">V6N11_019637</name>
</gene>
<keyword evidence="2" id="KW-1185">Reference proteome</keyword>
<evidence type="ECO:0000313" key="1">
    <source>
        <dbReference type="EMBL" id="KAK8976963.1"/>
    </source>
</evidence>
<organism evidence="1 2">
    <name type="scientific">Hibiscus sabdariffa</name>
    <name type="common">roselle</name>
    <dbReference type="NCBI Taxonomy" id="183260"/>
    <lineage>
        <taxon>Eukaryota</taxon>
        <taxon>Viridiplantae</taxon>
        <taxon>Streptophyta</taxon>
        <taxon>Embryophyta</taxon>
        <taxon>Tracheophyta</taxon>
        <taxon>Spermatophyta</taxon>
        <taxon>Magnoliopsida</taxon>
        <taxon>eudicotyledons</taxon>
        <taxon>Gunneridae</taxon>
        <taxon>Pentapetalae</taxon>
        <taxon>rosids</taxon>
        <taxon>malvids</taxon>
        <taxon>Malvales</taxon>
        <taxon>Malvaceae</taxon>
        <taxon>Malvoideae</taxon>
        <taxon>Hibiscus</taxon>
    </lineage>
</organism>
<comment type="caution">
    <text evidence="1">The sequence shown here is derived from an EMBL/GenBank/DDBJ whole genome shotgun (WGS) entry which is preliminary data.</text>
</comment>
<reference evidence="1 2" key="1">
    <citation type="journal article" date="2024" name="G3 (Bethesda)">
        <title>Genome assembly of Hibiscus sabdariffa L. provides insights into metabolisms of medicinal natural products.</title>
        <authorList>
            <person name="Kim T."/>
        </authorList>
    </citation>
    <scope>NUCLEOTIDE SEQUENCE [LARGE SCALE GENOMIC DNA]</scope>
    <source>
        <strain evidence="1">TK-2024</strain>
        <tissue evidence="1">Old leaves</tissue>
    </source>
</reference>